<dbReference type="CDD" id="cd04301">
    <property type="entry name" value="NAT_SF"/>
    <property type="match status" value="1"/>
</dbReference>
<name>A0ABV5WRX2_9LACO</name>
<keyword evidence="2" id="KW-0808">Transferase</keyword>
<evidence type="ECO:0000313" key="3">
    <source>
        <dbReference type="Proteomes" id="UP001589691"/>
    </source>
</evidence>
<keyword evidence="3" id="KW-1185">Reference proteome</keyword>
<dbReference type="EC" id="2.3.1.-" evidence="2"/>
<dbReference type="EMBL" id="JBHLZY010000006">
    <property type="protein sequence ID" value="MFB9768909.1"/>
    <property type="molecule type" value="Genomic_DNA"/>
</dbReference>
<dbReference type="Pfam" id="PF00583">
    <property type="entry name" value="Acetyltransf_1"/>
    <property type="match status" value="1"/>
</dbReference>
<dbReference type="RefSeq" id="WP_137643538.1">
    <property type="nucleotide sequence ID" value="NZ_BJEA01000020.1"/>
</dbReference>
<accession>A0ABV5WRX2</accession>
<dbReference type="PROSITE" id="PS51186">
    <property type="entry name" value="GNAT"/>
    <property type="match status" value="1"/>
</dbReference>
<proteinExistence type="predicted"/>
<organism evidence="2 3">
    <name type="scientific">Lactiplantibacillus modestisalitolerans</name>
    <dbReference type="NCBI Taxonomy" id="1457219"/>
    <lineage>
        <taxon>Bacteria</taxon>
        <taxon>Bacillati</taxon>
        <taxon>Bacillota</taxon>
        <taxon>Bacilli</taxon>
        <taxon>Lactobacillales</taxon>
        <taxon>Lactobacillaceae</taxon>
        <taxon>Lactiplantibacillus</taxon>
    </lineage>
</organism>
<evidence type="ECO:0000313" key="2">
    <source>
        <dbReference type="EMBL" id="MFB9768909.1"/>
    </source>
</evidence>
<gene>
    <name evidence="2" type="ORF">ACFFLI_03355</name>
</gene>
<dbReference type="Gene3D" id="3.40.630.30">
    <property type="match status" value="1"/>
</dbReference>
<dbReference type="Proteomes" id="UP001589691">
    <property type="component" value="Unassembled WGS sequence"/>
</dbReference>
<dbReference type="SUPFAM" id="SSF55729">
    <property type="entry name" value="Acyl-CoA N-acyltransferases (Nat)"/>
    <property type="match status" value="1"/>
</dbReference>
<sequence>MLTHRPITTHQPYYSQVCQTMREAFPPAELAPMWLLNLFAHRKAVHFSAFFDHDQFCGLCYYFESQNHVLIAFLAVNSQARGHGYGSQILDAVKHQTMGKTIVLSAEARDASAPNALQREKRFHFYQQNGIFETGHSFKEGGVRYALLASRATNVKTYHALLRQLLLGLGSKRTGTSPAK</sequence>
<keyword evidence="2" id="KW-0012">Acyltransferase</keyword>
<feature type="domain" description="N-acetyltransferase" evidence="1">
    <location>
        <begin position="2"/>
        <end position="150"/>
    </location>
</feature>
<protein>
    <submittedName>
        <fullName evidence="2">GNAT family N-acetyltransferase</fullName>
        <ecNumber evidence="2">2.3.1.-</ecNumber>
    </submittedName>
</protein>
<reference evidence="2 3" key="1">
    <citation type="submission" date="2024-09" db="EMBL/GenBank/DDBJ databases">
        <authorList>
            <person name="Sun Q."/>
            <person name="Mori K."/>
        </authorList>
    </citation>
    <scope>NUCLEOTIDE SEQUENCE [LARGE SCALE GENOMIC DNA]</scope>
    <source>
        <strain evidence="2 3">TBRC 4576</strain>
    </source>
</reference>
<dbReference type="InterPro" id="IPR016181">
    <property type="entry name" value="Acyl_CoA_acyltransferase"/>
</dbReference>
<dbReference type="InterPro" id="IPR000182">
    <property type="entry name" value="GNAT_dom"/>
</dbReference>
<comment type="caution">
    <text evidence="2">The sequence shown here is derived from an EMBL/GenBank/DDBJ whole genome shotgun (WGS) entry which is preliminary data.</text>
</comment>
<evidence type="ECO:0000259" key="1">
    <source>
        <dbReference type="PROSITE" id="PS51186"/>
    </source>
</evidence>
<dbReference type="GO" id="GO:0016746">
    <property type="term" value="F:acyltransferase activity"/>
    <property type="evidence" value="ECO:0007669"/>
    <property type="project" value="UniProtKB-KW"/>
</dbReference>